<keyword evidence="1 10" id="KW-0540">Nuclease</keyword>
<dbReference type="GO" id="GO:0004519">
    <property type="term" value="F:endonuclease activity"/>
    <property type="evidence" value="ECO:0007669"/>
    <property type="project" value="UniProtKB-UniRule"/>
</dbReference>
<comment type="subunit">
    <text evidence="9 10">Homodimer, forms a heterotetramer with a Cas2 homodimer.</text>
</comment>
<keyword evidence="8 10" id="KW-0464">Manganese</keyword>
<dbReference type="InterPro" id="IPR002729">
    <property type="entry name" value="CRISPR-assoc_Cas1"/>
</dbReference>
<feature type="binding site" evidence="10">
    <location>
        <position position="156"/>
    </location>
    <ligand>
        <name>Mn(2+)</name>
        <dbReference type="ChEBI" id="CHEBI:29035"/>
    </ligand>
</feature>
<keyword evidence="3 10" id="KW-0255">Endonuclease</keyword>
<dbReference type="KEGG" id="csn:Cyast_1077"/>
<proteinExistence type="inferred from homology"/>
<dbReference type="eggNOG" id="COG1518">
    <property type="taxonomic scope" value="Bacteria"/>
</dbReference>
<dbReference type="EC" id="3.1.-.-" evidence="10"/>
<dbReference type="GO" id="GO:0003677">
    <property type="term" value="F:DNA binding"/>
    <property type="evidence" value="ECO:0007669"/>
    <property type="project" value="UniProtKB-KW"/>
</dbReference>
<evidence type="ECO:0000313" key="11">
    <source>
        <dbReference type="EMBL" id="AFZ47046.1"/>
    </source>
</evidence>
<gene>
    <name evidence="10" type="primary">cas1</name>
    <name evidence="11" type="ordered locus">Cyast_1077</name>
</gene>
<organism evidence="11 12">
    <name type="scientific">Cyanobacterium stanieri (strain ATCC 29140 / PCC 7202)</name>
    <dbReference type="NCBI Taxonomy" id="292563"/>
    <lineage>
        <taxon>Bacteria</taxon>
        <taxon>Bacillati</taxon>
        <taxon>Cyanobacteriota</taxon>
        <taxon>Cyanophyceae</taxon>
        <taxon>Oscillatoriophycideae</taxon>
        <taxon>Chroococcales</taxon>
        <taxon>Geminocystaceae</taxon>
        <taxon>Cyanobacterium</taxon>
    </lineage>
</organism>
<protein>
    <recommendedName>
        <fullName evidence="10">CRISPR-associated endonuclease Cas1</fullName>
        <ecNumber evidence="10">3.1.-.-</ecNumber>
    </recommendedName>
</protein>
<evidence type="ECO:0000256" key="8">
    <source>
        <dbReference type="ARBA" id="ARBA00023211"/>
    </source>
</evidence>
<keyword evidence="12" id="KW-1185">Reference proteome</keyword>
<dbReference type="GO" id="GO:0016787">
    <property type="term" value="F:hydrolase activity"/>
    <property type="evidence" value="ECO:0007669"/>
    <property type="project" value="UniProtKB-KW"/>
</dbReference>
<dbReference type="InterPro" id="IPR042211">
    <property type="entry name" value="CRISPR-assoc_Cas1_N"/>
</dbReference>
<feature type="binding site" evidence="10">
    <location>
        <position position="222"/>
    </location>
    <ligand>
        <name>Mn(2+)</name>
        <dbReference type="ChEBI" id="CHEBI:29035"/>
    </ligand>
</feature>
<evidence type="ECO:0000256" key="9">
    <source>
        <dbReference type="ARBA" id="ARBA00038592"/>
    </source>
</evidence>
<dbReference type="GO" id="GO:0046872">
    <property type="term" value="F:metal ion binding"/>
    <property type="evidence" value="ECO:0007669"/>
    <property type="project" value="UniProtKB-UniRule"/>
</dbReference>
<dbReference type="GO" id="GO:0043571">
    <property type="term" value="P:maintenance of CRISPR repeat elements"/>
    <property type="evidence" value="ECO:0007669"/>
    <property type="project" value="UniProtKB-UniRule"/>
</dbReference>
<comment type="cofactor">
    <cofactor evidence="10">
        <name>Mg(2+)</name>
        <dbReference type="ChEBI" id="CHEBI:18420"/>
    </cofactor>
    <cofactor evidence="10">
        <name>Mn(2+)</name>
        <dbReference type="ChEBI" id="CHEBI:29035"/>
    </cofactor>
</comment>
<evidence type="ECO:0000256" key="2">
    <source>
        <dbReference type="ARBA" id="ARBA00022723"/>
    </source>
</evidence>
<evidence type="ECO:0000256" key="6">
    <source>
        <dbReference type="ARBA" id="ARBA00023118"/>
    </source>
</evidence>
<dbReference type="InterPro" id="IPR042206">
    <property type="entry name" value="CRISPR-assoc_Cas1_C"/>
</dbReference>
<dbReference type="STRING" id="292563.Cyast_1077"/>
<name>K9YJB5_CYASC</name>
<reference evidence="12" key="1">
    <citation type="journal article" date="2013" name="Proc. Natl. Acad. Sci. U.S.A.">
        <title>Improving the coverage of the cyanobacterial phylum using diversity-driven genome sequencing.</title>
        <authorList>
            <person name="Shih P.M."/>
            <person name="Wu D."/>
            <person name="Latifi A."/>
            <person name="Axen S.D."/>
            <person name="Fewer D.P."/>
            <person name="Talla E."/>
            <person name="Calteau A."/>
            <person name="Cai F."/>
            <person name="Tandeau de Marsac N."/>
            <person name="Rippka R."/>
            <person name="Herdman M."/>
            <person name="Sivonen K."/>
            <person name="Coursin T."/>
            <person name="Laurent T."/>
            <person name="Goodwin L."/>
            <person name="Nolan M."/>
            <person name="Davenport K.W."/>
            <person name="Han C.S."/>
            <person name="Rubin E.M."/>
            <person name="Eisen J.A."/>
            <person name="Woyke T."/>
            <person name="Gugger M."/>
            <person name="Kerfeld C.A."/>
        </authorList>
    </citation>
    <scope>NUCLEOTIDE SEQUENCE [LARGE SCALE GENOMIC DNA]</scope>
    <source>
        <strain evidence="12">ATCC 29140 / PCC 7202</strain>
    </source>
</reference>
<evidence type="ECO:0000256" key="10">
    <source>
        <dbReference type="HAMAP-Rule" id="MF_01470"/>
    </source>
</evidence>
<dbReference type="Gene3D" id="3.100.10.20">
    <property type="entry name" value="CRISPR-associated endonuclease Cas1, N-terminal domain"/>
    <property type="match status" value="1"/>
</dbReference>
<sequence>MNTVYVSQQGCYLSLKKELLIVKHGNNILEEVQLPLIEQIVIMGKSQITTQAIRACLKKNIPIVYLSRMGYCYGRTVAIERGYRYLSRYQQLLEMGDQLIVARDIVKAKLANSRVILRRQQQRKPSIDVSHTLNILSYLIEKVAQTSTIEKLMGYEGAGASAYFSALGQCMTNPDFIFFGRSRRPPGNPVNALLSFGYQILWNHLLVLVELQGLDPYYGCLHQPNERHPVLASDLVEEFRASIIDSLVLYLVNKNTINAVDDFTFKHGGCYLNNSGRKKFLNAFIQRMEELIDTGRETKQPRWDLLTRQVRCYKNFVYHPAFGYQPHRIR</sequence>
<dbReference type="GO" id="GO:0051607">
    <property type="term" value="P:defense response to virus"/>
    <property type="evidence" value="ECO:0007669"/>
    <property type="project" value="UniProtKB-UniRule"/>
</dbReference>
<comment type="similarity">
    <text evidence="10">Belongs to the CRISPR-associated endonuclease Cas1 family.</text>
</comment>
<keyword evidence="4 10" id="KW-0378">Hydrolase</keyword>
<keyword evidence="7 10" id="KW-0238">DNA-binding</keyword>
<dbReference type="PATRIC" id="fig|292563.3.peg.1127"/>
<evidence type="ECO:0000256" key="1">
    <source>
        <dbReference type="ARBA" id="ARBA00022722"/>
    </source>
</evidence>
<evidence type="ECO:0000256" key="3">
    <source>
        <dbReference type="ARBA" id="ARBA00022759"/>
    </source>
</evidence>
<dbReference type="CDD" id="cd09634">
    <property type="entry name" value="Cas1_I-II-III"/>
    <property type="match status" value="1"/>
</dbReference>
<dbReference type="Gene3D" id="1.20.120.920">
    <property type="entry name" value="CRISPR-associated endonuclease Cas1, C-terminal domain"/>
    <property type="match status" value="1"/>
</dbReference>
<dbReference type="AlphaFoldDB" id="K9YJB5"/>
<keyword evidence="6 10" id="KW-0051">Antiviral defense</keyword>
<dbReference type="PANTHER" id="PTHR34353">
    <property type="entry name" value="CRISPR-ASSOCIATED ENDONUCLEASE CAS1 1"/>
    <property type="match status" value="1"/>
</dbReference>
<accession>K9YJB5</accession>
<evidence type="ECO:0000256" key="5">
    <source>
        <dbReference type="ARBA" id="ARBA00022842"/>
    </source>
</evidence>
<dbReference type="Proteomes" id="UP000010483">
    <property type="component" value="Chromosome"/>
</dbReference>
<keyword evidence="2 10" id="KW-0479">Metal-binding</keyword>
<dbReference type="EMBL" id="CP003940">
    <property type="protein sequence ID" value="AFZ47046.1"/>
    <property type="molecule type" value="Genomic_DNA"/>
</dbReference>
<evidence type="ECO:0000256" key="7">
    <source>
        <dbReference type="ARBA" id="ARBA00023125"/>
    </source>
</evidence>
<comment type="function">
    <text evidence="10">CRISPR (clustered regularly interspaced short palindromic repeat), is an adaptive immune system that provides protection against mobile genetic elements (viruses, transposable elements and conjugative plasmids). CRISPR clusters contain spacers, sequences complementary to antecedent mobile elements, and target invading nucleic acids. CRISPR clusters are transcribed and processed into CRISPR RNA (crRNA). Acts as a dsDNA endonuclease. Involved in the integration of spacer DNA into the CRISPR cassette.</text>
</comment>
<evidence type="ECO:0000313" key="12">
    <source>
        <dbReference type="Proteomes" id="UP000010483"/>
    </source>
</evidence>
<evidence type="ECO:0000256" key="4">
    <source>
        <dbReference type="ARBA" id="ARBA00022801"/>
    </source>
</evidence>
<dbReference type="HAMAP" id="MF_01470">
    <property type="entry name" value="Cas1"/>
    <property type="match status" value="1"/>
</dbReference>
<dbReference type="PANTHER" id="PTHR34353:SF2">
    <property type="entry name" value="CRISPR-ASSOCIATED ENDONUCLEASE CAS1 1"/>
    <property type="match status" value="1"/>
</dbReference>
<dbReference type="NCBIfam" id="TIGR00287">
    <property type="entry name" value="cas1"/>
    <property type="match status" value="1"/>
</dbReference>
<dbReference type="HOGENOM" id="CLU_052779_1_0_3"/>
<keyword evidence="5 10" id="KW-0460">Magnesium</keyword>
<dbReference type="InterPro" id="IPR050646">
    <property type="entry name" value="Cas1"/>
</dbReference>
<dbReference type="Pfam" id="PF01867">
    <property type="entry name" value="Cas_Cas1"/>
    <property type="match status" value="1"/>
</dbReference>
<feature type="binding site" evidence="10">
    <location>
        <position position="237"/>
    </location>
    <ligand>
        <name>Mn(2+)</name>
        <dbReference type="ChEBI" id="CHEBI:29035"/>
    </ligand>
</feature>